<organism evidence="1">
    <name type="scientific">Helicotheca tamesis</name>
    <dbReference type="NCBI Taxonomy" id="374047"/>
    <lineage>
        <taxon>Eukaryota</taxon>
        <taxon>Sar</taxon>
        <taxon>Stramenopiles</taxon>
        <taxon>Ochrophyta</taxon>
        <taxon>Bacillariophyta</taxon>
        <taxon>Mediophyceae</taxon>
        <taxon>Lithodesmiophycidae</taxon>
        <taxon>Lithodesmiales</taxon>
        <taxon>Lithodesmiaceae</taxon>
        <taxon>Helicotheca</taxon>
    </lineage>
</organism>
<reference evidence="1" key="1">
    <citation type="submission" date="2021-01" db="EMBL/GenBank/DDBJ databases">
        <authorList>
            <person name="Corre E."/>
            <person name="Pelletier E."/>
            <person name="Niang G."/>
            <person name="Scheremetjew M."/>
            <person name="Finn R."/>
            <person name="Kale V."/>
            <person name="Holt S."/>
            <person name="Cochrane G."/>
            <person name="Meng A."/>
            <person name="Brown T."/>
            <person name="Cohen L."/>
        </authorList>
    </citation>
    <scope>NUCLEOTIDE SEQUENCE</scope>
    <source>
        <strain evidence="1">CCMP826</strain>
    </source>
</reference>
<dbReference type="EMBL" id="HBGV01011479">
    <property type="protein sequence ID" value="CAD9497850.1"/>
    <property type="molecule type" value="Transcribed_RNA"/>
</dbReference>
<evidence type="ECO:0000313" key="1">
    <source>
        <dbReference type="EMBL" id="CAD9497850.1"/>
    </source>
</evidence>
<accession>A0A7S2HQR8</accession>
<gene>
    <name evidence="1" type="ORF">HTAM1171_LOCUS7053</name>
</gene>
<protein>
    <submittedName>
        <fullName evidence="1">Uncharacterized protein</fullName>
    </submittedName>
</protein>
<dbReference type="AlphaFoldDB" id="A0A7S2HQR8"/>
<sequence>MTYGTKYTILLKRPPSKKRKKKQLDQIIAKKKEGWGNITLGFGKKNKVKKPEKSGEELKKEAYDEDTGKGWTIVANETNKWESKGVFARKMVNVYTDQVFGLEFECDVSKLQSDKVVLRYDFRRKTWTLPKKAVPKELDSLGMDLSSWSRIWDMTQSALKKTQMHEKEKKRIATRMENRNLNLVIRGKFGDELEIKKYCNFMTGLLEQKMKCDKDSDKAWKIIESKVRDICLPLGVMSSLLVHDTESYGGGGSFMYSGLELRVIPSNGGEVEQDQGPLGGDSQ</sequence>
<proteinExistence type="predicted"/>
<name>A0A7S2HQR8_9STRA</name>